<name>A0A940DST4_9BACT</name>
<sequence>MKKEAIPLLIALVAPLLVPSCSMQRKIREIKQDSLSAKLAIPDEEPIGDKISTSAVKKDTLQVVDLEGHQMLIMKAVRDDDGEMVATDILDAATVTARFRHVAERNGKVDIEFQVIVPEKLQHSKWQLRFYPDLFVMGDSTRLKPVLITGSEYRKGQLRGYQQYERFLSRIVADTTKFIDMFQLEIFIERNLPEVYAFKADSSYVTDEAFMSRFGVTEKDAVRHYTNKLRASMNNRRKARREKMYARYVPVPIVTDGLKLDTVMQAVNGDFIYNYRQTINTRPGLRKADVVLSGEIFEQDRKIYTIPASEPLTFYISSLSAFADETEKYLTKVIERRAEANTACYIDFHAADALIDENLANNREEIRRIKGNIASLLENREFDLDSIAVTASSSPEGSYSYNKALSQKRSESVAEYFHDYITAYRDSLEQSSMDEGLTYNLDGTYSEKKDTIPEVDFISKSIAENWEMLDSAIELDTVLTGLQKEAYREAAEIPDPDRREMRLQKETCYKYMREVLYPRLRTVRFDFHLHRKGMVKDTVHTTVIDTAYMNGVQAIRDRDYKTAIALLAPYRDYNAAVAYSAMGYNANALSILEHLERTAEVNYMLAVVYSRTGDVEKAVQCYLHSCEQNPAFVHRGKLDPEIAALIKAYSLNEE</sequence>
<feature type="repeat" description="TPR" evidence="1">
    <location>
        <begin position="599"/>
        <end position="632"/>
    </location>
</feature>
<dbReference type="InterPro" id="IPR011990">
    <property type="entry name" value="TPR-like_helical_dom_sf"/>
</dbReference>
<dbReference type="Proteomes" id="UP000725002">
    <property type="component" value="Unassembled WGS sequence"/>
</dbReference>
<organism evidence="2 3">
    <name type="scientific">Candidatus Cryptobacteroides avicola</name>
    <dbReference type="NCBI Taxonomy" id="2840757"/>
    <lineage>
        <taxon>Bacteria</taxon>
        <taxon>Pseudomonadati</taxon>
        <taxon>Bacteroidota</taxon>
        <taxon>Bacteroidia</taxon>
        <taxon>Bacteroidales</taxon>
        <taxon>Candidatus Cryptobacteroides</taxon>
    </lineage>
</organism>
<accession>A0A940DST4</accession>
<evidence type="ECO:0000256" key="1">
    <source>
        <dbReference type="PROSITE-ProRule" id="PRU00339"/>
    </source>
</evidence>
<dbReference type="InterPro" id="IPR019734">
    <property type="entry name" value="TPR_rpt"/>
</dbReference>
<evidence type="ECO:0000313" key="3">
    <source>
        <dbReference type="Proteomes" id="UP000725002"/>
    </source>
</evidence>
<gene>
    <name evidence="2" type="ORF">IAB75_08985</name>
</gene>
<evidence type="ECO:0000313" key="2">
    <source>
        <dbReference type="EMBL" id="MBO8484230.1"/>
    </source>
</evidence>
<dbReference type="AlphaFoldDB" id="A0A940DST4"/>
<reference evidence="2" key="2">
    <citation type="journal article" date="2021" name="PeerJ">
        <title>Extensive microbial diversity within the chicken gut microbiome revealed by metagenomics and culture.</title>
        <authorList>
            <person name="Gilroy R."/>
            <person name="Ravi A."/>
            <person name="Getino M."/>
            <person name="Pursley I."/>
            <person name="Horton D.L."/>
            <person name="Alikhan N.F."/>
            <person name="Baker D."/>
            <person name="Gharbi K."/>
            <person name="Hall N."/>
            <person name="Watson M."/>
            <person name="Adriaenssens E.M."/>
            <person name="Foster-Nyarko E."/>
            <person name="Jarju S."/>
            <person name="Secka A."/>
            <person name="Antonio M."/>
            <person name="Oren A."/>
            <person name="Chaudhuri R.R."/>
            <person name="La Ragione R."/>
            <person name="Hildebrand F."/>
            <person name="Pallen M.J."/>
        </authorList>
    </citation>
    <scope>NUCLEOTIDE SEQUENCE</scope>
    <source>
        <strain evidence="2">G3-8215</strain>
    </source>
</reference>
<dbReference type="PROSITE" id="PS50005">
    <property type="entry name" value="TPR"/>
    <property type="match status" value="1"/>
</dbReference>
<dbReference type="SUPFAM" id="SSF103088">
    <property type="entry name" value="OmpA-like"/>
    <property type="match status" value="1"/>
</dbReference>
<proteinExistence type="predicted"/>
<dbReference type="Gene3D" id="1.25.40.10">
    <property type="entry name" value="Tetratricopeptide repeat domain"/>
    <property type="match status" value="1"/>
</dbReference>
<dbReference type="InterPro" id="IPR036737">
    <property type="entry name" value="OmpA-like_sf"/>
</dbReference>
<dbReference type="SUPFAM" id="SSF48452">
    <property type="entry name" value="TPR-like"/>
    <property type="match status" value="1"/>
</dbReference>
<dbReference type="Gene3D" id="3.30.1330.60">
    <property type="entry name" value="OmpA-like domain"/>
    <property type="match status" value="1"/>
</dbReference>
<reference evidence="2" key="1">
    <citation type="submission" date="2020-10" db="EMBL/GenBank/DDBJ databases">
        <authorList>
            <person name="Gilroy R."/>
        </authorList>
    </citation>
    <scope>NUCLEOTIDE SEQUENCE</scope>
    <source>
        <strain evidence="2">G3-8215</strain>
    </source>
</reference>
<protein>
    <submittedName>
        <fullName evidence="2">Uncharacterized protein</fullName>
    </submittedName>
</protein>
<keyword evidence="1" id="KW-0802">TPR repeat</keyword>
<dbReference type="EMBL" id="JADILV010000061">
    <property type="protein sequence ID" value="MBO8484230.1"/>
    <property type="molecule type" value="Genomic_DNA"/>
</dbReference>
<comment type="caution">
    <text evidence="2">The sequence shown here is derived from an EMBL/GenBank/DDBJ whole genome shotgun (WGS) entry which is preliminary data.</text>
</comment>